<keyword evidence="3" id="KW-1185">Reference proteome</keyword>
<feature type="transmembrane region" description="Helical" evidence="1">
    <location>
        <begin position="228"/>
        <end position="249"/>
    </location>
</feature>
<keyword evidence="1" id="KW-0812">Transmembrane</keyword>
<keyword evidence="1" id="KW-0472">Membrane</keyword>
<dbReference type="Proteomes" id="UP000518300">
    <property type="component" value="Unassembled WGS sequence"/>
</dbReference>
<dbReference type="RefSeq" id="WP_169348210.1">
    <property type="nucleotide sequence ID" value="NZ_JABBJJ010000162.1"/>
</dbReference>
<dbReference type="AlphaFoldDB" id="A0A848LMD6"/>
<feature type="transmembrane region" description="Helical" evidence="1">
    <location>
        <begin position="255"/>
        <end position="274"/>
    </location>
</feature>
<protein>
    <submittedName>
        <fullName evidence="2">Uncharacterized protein</fullName>
    </submittedName>
</protein>
<feature type="transmembrane region" description="Helical" evidence="1">
    <location>
        <begin position="79"/>
        <end position="102"/>
    </location>
</feature>
<organism evidence="2 3">
    <name type="scientific">Pyxidicoccus fallax</name>
    <dbReference type="NCBI Taxonomy" id="394095"/>
    <lineage>
        <taxon>Bacteria</taxon>
        <taxon>Pseudomonadati</taxon>
        <taxon>Myxococcota</taxon>
        <taxon>Myxococcia</taxon>
        <taxon>Myxococcales</taxon>
        <taxon>Cystobacterineae</taxon>
        <taxon>Myxococcaceae</taxon>
        <taxon>Pyxidicoccus</taxon>
    </lineage>
</organism>
<dbReference type="EMBL" id="JABBJJ010000162">
    <property type="protein sequence ID" value="NMO18948.1"/>
    <property type="molecule type" value="Genomic_DNA"/>
</dbReference>
<proteinExistence type="predicted"/>
<evidence type="ECO:0000313" key="3">
    <source>
        <dbReference type="Proteomes" id="UP000518300"/>
    </source>
</evidence>
<reference evidence="2 3" key="1">
    <citation type="submission" date="2020-04" db="EMBL/GenBank/DDBJ databases">
        <title>Draft genome of Pyxidicoccus fallax type strain.</title>
        <authorList>
            <person name="Whitworth D.E."/>
        </authorList>
    </citation>
    <scope>NUCLEOTIDE SEQUENCE [LARGE SCALE GENOMIC DNA]</scope>
    <source>
        <strain evidence="2 3">DSM 14698</strain>
    </source>
</reference>
<sequence>MARERIDMWLEKSSEVWTAQLRPSGWGRYGNAVFLGGWLCGWAVGEVVALGVLVRSLWARVLPGLQVGLPDIEPASSPLSVWGLLFMGVWLTGWTVGGIFALRRLRALLVSEARLSFNRAGVTREWRLGPWWSRFHLERGALVDVDLGGPRGALFATLTTGKTVDLLRGGTAEQRRELLDALRERLSLAWDESSQVRHTPPGWDGEPLPAGGWVLRSPHEARQRQGRVWSVAALGLAACAVLLTWRLLLNGGLRAGVLFAAVIAVLAALAAVMARRGFQGPESWEVRRGALVHARHGLFRTRRTEYASPELNVERTLDEDGDIRFDLWVRAKRMHWQLASSFNTPRGLLHLGNWLAHRLGSPLILSPPDLGNTEPVPRRDG</sequence>
<evidence type="ECO:0000313" key="2">
    <source>
        <dbReference type="EMBL" id="NMO18948.1"/>
    </source>
</evidence>
<comment type="caution">
    <text evidence="2">The sequence shown here is derived from an EMBL/GenBank/DDBJ whole genome shotgun (WGS) entry which is preliminary data.</text>
</comment>
<feature type="transmembrane region" description="Helical" evidence="1">
    <location>
        <begin position="32"/>
        <end position="59"/>
    </location>
</feature>
<accession>A0A848LMD6</accession>
<evidence type="ECO:0000256" key="1">
    <source>
        <dbReference type="SAM" id="Phobius"/>
    </source>
</evidence>
<name>A0A848LMD6_9BACT</name>
<gene>
    <name evidence="2" type="ORF">HG543_29385</name>
</gene>
<keyword evidence="1" id="KW-1133">Transmembrane helix</keyword>